<evidence type="ECO:0000313" key="2">
    <source>
        <dbReference type="EMBL" id="MFC4873922.1"/>
    </source>
</evidence>
<dbReference type="InterPro" id="IPR045459">
    <property type="entry name" value="DUF5908"/>
</dbReference>
<evidence type="ECO:0000313" key="3">
    <source>
        <dbReference type="Proteomes" id="UP001595818"/>
    </source>
</evidence>
<feature type="region of interest" description="Disordered" evidence="1">
    <location>
        <begin position="9"/>
        <end position="31"/>
    </location>
</feature>
<evidence type="ECO:0000256" key="1">
    <source>
        <dbReference type="SAM" id="MobiDB-lite"/>
    </source>
</evidence>
<accession>A0ABV9T5C1</accession>
<sequence>MPIEIKELHIKGTVANEEDRGASQSPSEGDQKAIIEACVEKVLKILEDKKQR</sequence>
<proteinExistence type="predicted"/>
<dbReference type="Pfam" id="PF19265">
    <property type="entry name" value="DUF5908"/>
    <property type="match status" value="1"/>
</dbReference>
<protein>
    <submittedName>
        <fullName evidence="2">DUF5908 family protein</fullName>
    </submittedName>
</protein>
<gene>
    <name evidence="2" type="ORF">ACFPFU_19615</name>
</gene>
<comment type="caution">
    <text evidence="2">The sequence shown here is derived from an EMBL/GenBank/DDBJ whole genome shotgun (WGS) entry which is preliminary data.</text>
</comment>
<keyword evidence="3" id="KW-1185">Reference proteome</keyword>
<dbReference type="EMBL" id="JBHSJJ010000014">
    <property type="protein sequence ID" value="MFC4873922.1"/>
    <property type="molecule type" value="Genomic_DNA"/>
</dbReference>
<dbReference type="Proteomes" id="UP001595818">
    <property type="component" value="Unassembled WGS sequence"/>
</dbReference>
<name>A0ABV9T5C1_9BACT</name>
<reference evidence="3" key="1">
    <citation type="journal article" date="2019" name="Int. J. Syst. Evol. Microbiol.">
        <title>The Global Catalogue of Microorganisms (GCM) 10K type strain sequencing project: providing services to taxonomists for standard genome sequencing and annotation.</title>
        <authorList>
            <consortium name="The Broad Institute Genomics Platform"/>
            <consortium name="The Broad Institute Genome Sequencing Center for Infectious Disease"/>
            <person name="Wu L."/>
            <person name="Ma J."/>
        </authorList>
    </citation>
    <scope>NUCLEOTIDE SEQUENCE [LARGE SCALE GENOMIC DNA]</scope>
    <source>
        <strain evidence="3">CGMCC 4.7466</strain>
    </source>
</reference>
<dbReference type="RefSeq" id="WP_377067266.1">
    <property type="nucleotide sequence ID" value="NZ_JBHSJJ010000014.1"/>
</dbReference>
<organism evidence="2 3">
    <name type="scientific">Negadavirga shengliensis</name>
    <dbReference type="NCBI Taxonomy" id="1389218"/>
    <lineage>
        <taxon>Bacteria</taxon>
        <taxon>Pseudomonadati</taxon>
        <taxon>Bacteroidota</taxon>
        <taxon>Cytophagia</taxon>
        <taxon>Cytophagales</taxon>
        <taxon>Cyclobacteriaceae</taxon>
        <taxon>Negadavirga</taxon>
    </lineage>
</organism>